<comment type="caution">
    <text evidence="1">The sequence shown here is derived from an EMBL/GenBank/DDBJ whole genome shotgun (WGS) entry which is preliminary data.</text>
</comment>
<reference evidence="1" key="1">
    <citation type="journal article" date="2015" name="Nature">
        <title>Complex archaea that bridge the gap between prokaryotes and eukaryotes.</title>
        <authorList>
            <person name="Spang A."/>
            <person name="Saw J.H."/>
            <person name="Jorgensen S.L."/>
            <person name="Zaremba-Niedzwiedzka K."/>
            <person name="Martijn J."/>
            <person name="Lind A.E."/>
            <person name="van Eijk R."/>
            <person name="Schleper C."/>
            <person name="Guy L."/>
            <person name="Ettema T.J."/>
        </authorList>
    </citation>
    <scope>NUCLEOTIDE SEQUENCE</scope>
</reference>
<organism evidence="1">
    <name type="scientific">marine sediment metagenome</name>
    <dbReference type="NCBI Taxonomy" id="412755"/>
    <lineage>
        <taxon>unclassified sequences</taxon>
        <taxon>metagenomes</taxon>
        <taxon>ecological metagenomes</taxon>
    </lineage>
</organism>
<sequence length="3127" mass="357787">SFSLDSESNSFSNEVYDFQIRSLIKSQEDYFESVLIASSQGLWKTYINTDIITLTSTPVFYAVDTFRLWDLFEYQQDSSTSIVPLTHYPVIEIINVYEFDKYLDLGYYIYDELKEIDSSSYSISPDKKSLVCIKDGVNWNWRVYNPSDTDLYYEVRYFYEASVAQASGLLSANYKKDEYTHVGNIAAQNNQMKASKLGFQLLNPNDLNHWTFYYGTDYQDWNYQQIDVTTGVPYVLASGQFADSELSSSSFLSLTEYNNKRVNYGTTTTTYNSVISSVEMSQFETGQDFNRPQDYQDLYQNSYIDSVLVEDLSKSSSIDFSSDLSDFSGLSNLLDDKYSFIDSSLSNTVAYQPEIINVDIKSSAGPTTIAVENDQDQNIKSDTNQQIQILKNRNDFLRVYENTPSDAIQELYIDITFQLDKNEDFDSLKYILLSTSFAHEISVNPIWELGHFPVGGDDNKISIVLLDSNGNPLISNLFKDIKDNEAFGATNIITSDADDWYRIFKTYNFGEAIYSDIITEPDSKQYYKPDNNETKANFLYPIPADNFIDRGVFMKKDDNIFEFIYDYEKPGTAAPDKHYSENHIYDYNYLRLDTSPISESFAKNGQFTLRVSLDGYPAGYDTSKILHNDLILRMLNVTVFSDKDNLNNRNWDFKGDGYAKKNNDDSLILNSGSIKLNNVGKSYPTKAYINANSDTKYRAVYTFQKTDDLINFSIGSSTPYIYNPLHPNTPSLVEGINTVEISYNSADSWKFMVNGLDATGTDDGLFNPTTFDPIGNPITDLYPQISMSDGVQIILYEIKNQIFKEIASDYNNWATDFDDTLQISDVGGLGETYNDLTYSDASLQREIIFNFNDGINNFDTVFEDLRLWSDLEYSTNYDQVTQQQFDPKFPLFQWNPLSNEQTYTASPTDIYISSTDQYYTSFPINYAAYTHLYSYFYDYSPGLPAQGNIYISQVEANFYFRYADGMNVNLFYYFNNGENLFIELNNPVSQAGSEWWIEYQTLDLSDLSYWADSTDQGTFDDAITYTDNLDFVDVQQGSNLLFIGDGYEFPQDDLDVELYQFDYDISYTDEPNTYEDILENQEFNIDSNEITEFYIRDKTGNKKLISNTADFNSSGTNIKDLLNDPSLSFEDIIYANAFGENSLSFTIKTGIDFPNFANDSQTITASNKINDFVIVPKLMAEEGKGLSEPNPSDPTPYPYATSWWNDQELASVLPFNLTFSGINDQDIEGISDIIFKVNFNVSVANFSAWSWRPNLRVYDYKNDEWLPYEGNIYAYNDIEDRIVWTGQESDTAQDEYDSIQKWRDNIYYFENLETKLTDNSTIVFKLSKDQYDFSDLIRYNAGQSESYLTLTGLTYVIPGTWDSNQGEWDITYEDNFDDPTKGRMSYSTTITSDYTYARSFRKTDVMKKNVIYSNEVASEFDRPQSLEYPYIDLTGQLSGIEIQNIARIVDVYGINSNPKMASVLTDPTPENPIGTDFWSFDRANERLYLPMDAIINYEKFNFTFDLWVDFTQDGGNFNIYYPDNSYDNITIVENVIRDNGGTLEYFTKNFETDYSFFQDEPYFVDLDPVDGSINYIEFADSVGISENDIIRGVVHNIYDYTDPRHVEKTNLTLSNTLKFPFAIGSLEDSILLDLNLNLLFKTGFIGKESITNILLSESNYDINLNFYKRSAGEDTPIGSLHLEDFVEILSQYTLYNFTIDLKKSGLDLKALYDCFDTGKELVVKITSHFDGVHQGKRLGGKFALEVIDAEIDTDLAGEKPSIDMIELFPTTDGTDYINMSSDFLHNPYFANIDNIYGYNSGSGDLDLINANDYYLGNLRYFSDLSGQKGTNIGDLTRIDKLDSDYLSLTSEPTTGKNLDYIFNGAYAPRQPDNFSIDRGDGNYSGDLNRFDGNYSTFTSNTSIPANILDPQQTLDTPEFITGITGDYGQLFGNILDTHTDDSNYWRISYQPPQDFISISFTFNPALNNRNFSLSCDIRTTGNSGTLSVNGKVVASGTVIDFDDLIIEDVSTINYYLYGMYSAKVYYFELNEITDFTLVRGSSNQQGDVEFDDNIFTTFSSSMGTSTTILAPTDDVTTNWQDPSAPHTDDIANDDSLYISDDAWGGNQWRVGVLDNFDMAEFSMDDGVVTKIEVFILVKHSLAEASSYLKVLYDGSEKSIDPLTTSYQWLSVEWTDLSLDQWDLSILKIGLVCYNVDPLFLGQPSPFRKSGTIQVDQMYVNITYTVATVENSEFISVFVADPTIKFSNNVNLNYAYIFPNGATGMASMSLAVFNFNTNTWNNIKSNEYIVGTNDDVNGSYSLTSSQYNDNYKIYIRMQGQSTFGFNAFNILLDQLSITFENTTLSFTTDIFVANIYPDSALRYSYRLNTSQNLEFQIWNDLFQQWYIIASGSPQSFIKHVFPLHGMYFDENNVVTLRFFGTNTLLEPFKMDLDVLNIERASFTTEEKTGGEDYFISIDYYSSDANFYLQYGDDLGYHDLATLKSTTSTTFTARFFPVLLDTRLTLRLIHNESATPVSIYIDRIFISSNSTDSVNDIIFKTTGDYDKYYADLSFDNIPSLVNSHERNAPLAYQETKGTYYVFKVSEIDTSQQYIIDRVKFISPTHAENITIIPKHYYHTADDEIYIDSTIALDPLILQTSQLTVDYSYIYDSWQESEYVDTQPYVYNFSISSAQRIEAVAFITTFSEIPQIQSWFYGTTEDETKYKQLSDKIYKDINILEIELYDFESKTWENVNYVVYDLADRDARTFGFFIDRNVLDFLKFDGLPADDLVYQLKYRFKIDQDYFGEEFSTKTFFDIQELTVQVYYNPKKSVISLNPQLEFSADITEIIHPDGDTATTNHVNQLSFDIDWEYGVSVNDAPVDNIDINEVFNNFTRYSNLVSFYVLDKYGAKQTISSANGKYFLRNTNNENIYDYIKARNGKYYVDFYLDYKWELRGLVSYIYGSIFDIDATIEITKCDIRAKVTSIEKELITPISMPENGTVSIGNISGDSENDIGFMGGILEKQKNNDRMFVKYQFSYQYDADENDIFNANDPQIYFAEYVQDIKFTSADVEGYLYYDGTFDDKKLVLGNESLFDLTTTSNVDGAYLYADLSATEVNGTFIYNMYADVSYEYTTSDNSIKNPTSFTT</sequence>
<protein>
    <submittedName>
        <fullName evidence="1">Uncharacterized protein</fullName>
    </submittedName>
</protein>
<dbReference type="EMBL" id="LAZR01003025">
    <property type="protein sequence ID" value="KKN22850.1"/>
    <property type="molecule type" value="Genomic_DNA"/>
</dbReference>
<feature type="non-terminal residue" evidence="1">
    <location>
        <position position="3127"/>
    </location>
</feature>
<name>A0A0F9NTS2_9ZZZZ</name>
<proteinExistence type="predicted"/>
<feature type="non-terminal residue" evidence="1">
    <location>
        <position position="1"/>
    </location>
</feature>
<gene>
    <name evidence="1" type="ORF">LCGC14_0910940</name>
</gene>
<accession>A0A0F9NTS2</accession>
<evidence type="ECO:0000313" key="1">
    <source>
        <dbReference type="EMBL" id="KKN22850.1"/>
    </source>
</evidence>